<protein>
    <recommendedName>
        <fullName evidence="5">Integral membrane protein</fullName>
    </recommendedName>
</protein>
<accession>A0ABV6H3C2</accession>
<feature type="compositionally biased region" description="Pro residues" evidence="1">
    <location>
        <begin position="1"/>
        <end position="11"/>
    </location>
</feature>
<sequence>MTDQPPSPSPEGPEDDRVPEAENPYATDAPVPREPAQASAEVLPGPLNNAVRLMYLGAALQVAIGAWLFFFVSRLRDDDEVRRVYEEYVADAGGDAQALIDSAVTNWRIGAVVATVLLTALWFLVAWAVRNGKRWARPTATGLGVLALIGSIYTLLGGLNVIAIGTVVLSSAILYLLYRPASTAYFAAVAAPRR</sequence>
<evidence type="ECO:0000313" key="4">
    <source>
        <dbReference type="Proteomes" id="UP001589783"/>
    </source>
</evidence>
<keyword evidence="2" id="KW-0812">Transmembrane</keyword>
<evidence type="ECO:0000313" key="3">
    <source>
        <dbReference type="EMBL" id="MFC0313377.1"/>
    </source>
</evidence>
<keyword evidence="2" id="KW-1133">Transmembrane helix</keyword>
<evidence type="ECO:0000256" key="1">
    <source>
        <dbReference type="SAM" id="MobiDB-lite"/>
    </source>
</evidence>
<comment type="caution">
    <text evidence="3">The sequence shown here is derived from an EMBL/GenBank/DDBJ whole genome shotgun (WGS) entry which is preliminary data.</text>
</comment>
<evidence type="ECO:0000256" key="2">
    <source>
        <dbReference type="SAM" id="Phobius"/>
    </source>
</evidence>
<evidence type="ECO:0008006" key="5">
    <source>
        <dbReference type="Google" id="ProtNLM"/>
    </source>
</evidence>
<keyword evidence="2" id="KW-0472">Membrane</keyword>
<feature type="transmembrane region" description="Helical" evidence="2">
    <location>
        <begin position="53"/>
        <end position="72"/>
    </location>
</feature>
<dbReference type="RefSeq" id="WP_382359399.1">
    <property type="nucleotide sequence ID" value="NZ_JBHLWV010000002.1"/>
</dbReference>
<name>A0ABV6H3C2_9ACTN</name>
<gene>
    <name evidence="3" type="ORF">ACFFJD_00695</name>
</gene>
<dbReference type="EMBL" id="JBHLWV010000002">
    <property type="protein sequence ID" value="MFC0313377.1"/>
    <property type="molecule type" value="Genomic_DNA"/>
</dbReference>
<organism evidence="3 4">
    <name type="scientific">Gordonia phosphorivorans</name>
    <dbReference type="NCBI Taxonomy" id="1056982"/>
    <lineage>
        <taxon>Bacteria</taxon>
        <taxon>Bacillati</taxon>
        <taxon>Actinomycetota</taxon>
        <taxon>Actinomycetes</taxon>
        <taxon>Mycobacteriales</taxon>
        <taxon>Gordoniaceae</taxon>
        <taxon>Gordonia</taxon>
    </lineage>
</organism>
<keyword evidence="4" id="KW-1185">Reference proteome</keyword>
<feature type="region of interest" description="Disordered" evidence="1">
    <location>
        <begin position="1"/>
        <end position="38"/>
    </location>
</feature>
<dbReference type="Proteomes" id="UP001589783">
    <property type="component" value="Unassembled WGS sequence"/>
</dbReference>
<reference evidence="3 4" key="1">
    <citation type="submission" date="2024-09" db="EMBL/GenBank/DDBJ databases">
        <authorList>
            <person name="Sun Q."/>
            <person name="Mori K."/>
        </authorList>
    </citation>
    <scope>NUCLEOTIDE SEQUENCE [LARGE SCALE GENOMIC DNA]</scope>
    <source>
        <strain evidence="3 4">CCM 7957</strain>
    </source>
</reference>
<proteinExistence type="predicted"/>
<feature type="transmembrane region" description="Helical" evidence="2">
    <location>
        <begin position="159"/>
        <end position="178"/>
    </location>
</feature>
<feature type="transmembrane region" description="Helical" evidence="2">
    <location>
        <begin position="109"/>
        <end position="128"/>
    </location>
</feature>